<dbReference type="EMBL" id="KE652193">
    <property type="protein sequence ID" value="EQL03779.1"/>
    <property type="molecule type" value="Genomic_DNA"/>
</dbReference>
<organism evidence="2 3">
    <name type="scientific">Ophiocordyceps sinensis (strain Co18 / CGMCC 3.14243)</name>
    <name type="common">Yarsagumba caterpillar fungus</name>
    <name type="synonym">Hirsutella sinensis</name>
    <dbReference type="NCBI Taxonomy" id="911162"/>
    <lineage>
        <taxon>Eukaryota</taxon>
        <taxon>Fungi</taxon>
        <taxon>Dikarya</taxon>
        <taxon>Ascomycota</taxon>
        <taxon>Pezizomycotina</taxon>
        <taxon>Sordariomycetes</taxon>
        <taxon>Hypocreomycetidae</taxon>
        <taxon>Hypocreales</taxon>
        <taxon>Ophiocordycipitaceae</taxon>
        <taxon>Ophiocordyceps</taxon>
    </lineage>
</organism>
<sequence>MSSVATPRIRRTAQNTQFAYNLSRRINDVQAYPVQSPQGATILIYAHDNGITLVWRGGRRLKPSEKQVPKEKQNGAPDDIVMIIDSDDEDQPPAKAQATPGFEDKPRFDDAAEPTAYPESIQTLDLALGTSVLNVAVIPMAPSAAQDIFTAGKAPFLAETMVFAVSCVTNDVYVITLPLTPPSPESKARAELRRRPGRTSRFRGLGRVVGSPRRPDEA</sequence>
<feature type="region of interest" description="Disordered" evidence="1">
    <location>
        <begin position="183"/>
        <end position="218"/>
    </location>
</feature>
<accession>T5AMG1</accession>
<reference evidence="2 3" key="1">
    <citation type="journal article" date="2013" name="Chin. Sci. Bull.">
        <title>Genome survey uncovers the secrets of sex and lifestyle in caterpillar fungus.</title>
        <authorList>
            <person name="Hu X."/>
            <person name="Zhang Y."/>
            <person name="Xiao G."/>
            <person name="Zheng P."/>
            <person name="Xia Y."/>
            <person name="Zhang X."/>
            <person name="St Leger R.J."/>
            <person name="Liu X."/>
            <person name="Wang C."/>
        </authorList>
    </citation>
    <scope>NUCLEOTIDE SEQUENCE [LARGE SCALE GENOMIC DNA]</scope>
    <source>
        <strain evidence="3">Co18 / CGMCC 3.14243</strain>
        <tissue evidence="2">Fruit-body</tissue>
    </source>
</reference>
<evidence type="ECO:0000313" key="2">
    <source>
        <dbReference type="EMBL" id="EQL03779.1"/>
    </source>
</evidence>
<gene>
    <name evidence="2" type="ORF">OCS_00507</name>
</gene>
<evidence type="ECO:0000313" key="3">
    <source>
        <dbReference type="Proteomes" id="UP000019374"/>
    </source>
</evidence>
<evidence type="ECO:0000256" key="1">
    <source>
        <dbReference type="SAM" id="MobiDB-lite"/>
    </source>
</evidence>
<protein>
    <submittedName>
        <fullName evidence="2">Nup37p-like protein</fullName>
    </submittedName>
</protein>
<proteinExistence type="predicted"/>
<dbReference type="eggNOG" id="ENOG502SJ54">
    <property type="taxonomic scope" value="Eukaryota"/>
</dbReference>
<name>T5AMG1_OPHSC</name>
<dbReference type="Proteomes" id="UP000019374">
    <property type="component" value="Unassembled WGS sequence"/>
</dbReference>
<dbReference type="AlphaFoldDB" id="T5AMG1"/>
<dbReference type="HOGENOM" id="CLU_1267232_0_0_1"/>